<dbReference type="AlphaFoldDB" id="A0A7I7RU83"/>
<gene>
    <name evidence="1" type="ORF">MARA_07730</name>
</gene>
<evidence type="ECO:0000313" key="2">
    <source>
        <dbReference type="Proteomes" id="UP000467428"/>
    </source>
</evidence>
<dbReference type="Proteomes" id="UP000467428">
    <property type="component" value="Chromosome"/>
</dbReference>
<geneLocation type="plasmid" evidence="2">
    <name>pjcm18538 dna</name>
</geneLocation>
<evidence type="ECO:0000313" key="1">
    <source>
        <dbReference type="EMBL" id="BBY47305.1"/>
    </source>
</evidence>
<dbReference type="EMBL" id="AP022593">
    <property type="protein sequence ID" value="BBY47305.1"/>
    <property type="molecule type" value="Genomic_DNA"/>
</dbReference>
<protein>
    <submittedName>
        <fullName evidence="1">Uncharacterized protein</fullName>
    </submittedName>
</protein>
<organism evidence="1 2">
    <name type="scientific">Mycolicibacterium arabiense</name>
    <dbReference type="NCBI Taxonomy" id="1286181"/>
    <lineage>
        <taxon>Bacteria</taxon>
        <taxon>Bacillati</taxon>
        <taxon>Actinomycetota</taxon>
        <taxon>Actinomycetes</taxon>
        <taxon>Mycobacteriales</taxon>
        <taxon>Mycobacteriaceae</taxon>
        <taxon>Mycolicibacterium</taxon>
    </lineage>
</organism>
<proteinExistence type="predicted"/>
<keyword evidence="2" id="KW-1185">Reference proteome</keyword>
<name>A0A7I7RU83_9MYCO</name>
<accession>A0A7I7RU83</accession>
<dbReference type="KEGG" id="marz:MARA_07730"/>
<reference evidence="1 2" key="1">
    <citation type="journal article" date="2019" name="Emerg. Microbes Infect.">
        <title>Comprehensive subspecies identification of 175 nontuberculous mycobacteria species based on 7547 genomic profiles.</title>
        <authorList>
            <person name="Matsumoto Y."/>
            <person name="Kinjo T."/>
            <person name="Motooka D."/>
            <person name="Nabeya D."/>
            <person name="Jung N."/>
            <person name="Uechi K."/>
            <person name="Horii T."/>
            <person name="Iida T."/>
            <person name="Fujita J."/>
            <person name="Nakamura S."/>
        </authorList>
    </citation>
    <scope>NUCLEOTIDE SEQUENCE [LARGE SCALE GENOMIC DNA]</scope>
    <source>
        <strain evidence="1 2">JCM 18538</strain>
    </source>
</reference>
<sequence>MTHGLDSSTRHFWRVVGRPVDIEDEHRWLDSPYTARGGSGDDWLREFERNGQVRRPDACDGLVESMTDLDGPEFTAGRLDPRIRDFYEHTAAWRMEVWSQWNALFAPAGELIARVWGRRVQQLALPVEPLSVSRGMSSVVRVVEHDGIRAGAAWIRNLRGDGSRVYSGYYRLGTLPGIPQPHVHVCFPLEDGSIQVYLAPRNDADGSLWLESRSRAFGRDGAYAVVRFGDQWYASSIPLRETFHVFADDEGVLRTDHSLRIGRWQALRLHYRLDRA</sequence>